<dbReference type="SMART" id="SM01193">
    <property type="entry name" value="Enolase_N"/>
    <property type="match status" value="1"/>
</dbReference>
<dbReference type="GO" id="GO:0000287">
    <property type="term" value="F:magnesium ion binding"/>
    <property type="evidence" value="ECO:0007669"/>
    <property type="project" value="InterPro"/>
</dbReference>
<keyword evidence="4" id="KW-1185">Reference proteome</keyword>
<evidence type="ECO:0000313" key="3">
    <source>
        <dbReference type="EMBL" id="KAK1318261.1"/>
    </source>
</evidence>
<feature type="transmembrane region" description="Helical" evidence="1">
    <location>
        <begin position="60"/>
        <end position="81"/>
    </location>
</feature>
<proteinExistence type="predicted"/>
<reference evidence="3" key="2">
    <citation type="submission" date="2023-06" db="EMBL/GenBank/DDBJ databases">
        <authorList>
            <person name="Ma L."/>
            <person name="Liu K.-W."/>
            <person name="Li Z."/>
            <person name="Hsiao Y.-Y."/>
            <person name="Qi Y."/>
            <person name="Fu T."/>
            <person name="Tang G."/>
            <person name="Zhang D."/>
            <person name="Sun W.-H."/>
            <person name="Liu D.-K."/>
            <person name="Li Y."/>
            <person name="Chen G.-Z."/>
            <person name="Liu X.-D."/>
            <person name="Liao X.-Y."/>
            <person name="Jiang Y.-T."/>
            <person name="Yu X."/>
            <person name="Hao Y."/>
            <person name="Huang J."/>
            <person name="Zhao X.-W."/>
            <person name="Ke S."/>
            <person name="Chen Y.-Y."/>
            <person name="Wu W.-L."/>
            <person name="Hsu J.-L."/>
            <person name="Lin Y.-F."/>
            <person name="Huang M.-D."/>
            <person name="Li C.-Y."/>
            <person name="Huang L."/>
            <person name="Wang Z.-W."/>
            <person name="Zhao X."/>
            <person name="Zhong W.-Y."/>
            <person name="Peng D.-H."/>
            <person name="Ahmad S."/>
            <person name="Lan S."/>
            <person name="Zhang J.-S."/>
            <person name="Tsai W.-C."/>
            <person name="Van De Peer Y."/>
            <person name="Liu Z.-J."/>
        </authorList>
    </citation>
    <scope>NUCLEOTIDE SEQUENCE</scope>
    <source>
        <strain evidence="3">CP</strain>
        <tissue evidence="3">Leaves</tissue>
    </source>
</reference>
<dbReference type="Proteomes" id="UP001180020">
    <property type="component" value="Unassembled WGS sequence"/>
</dbReference>
<dbReference type="InterPro" id="IPR020811">
    <property type="entry name" value="Enolase_N"/>
</dbReference>
<comment type="caution">
    <text evidence="3">The sequence shown here is derived from an EMBL/GenBank/DDBJ whole genome shotgun (WGS) entry which is preliminary data.</text>
</comment>
<name>A0AAV9EX06_ACOCL</name>
<feature type="domain" description="Enolase N-terminal" evidence="2">
    <location>
        <begin position="2"/>
        <end position="51"/>
    </location>
</feature>
<dbReference type="Gene3D" id="3.30.390.10">
    <property type="entry name" value="Enolase-like, N-terminal domain"/>
    <property type="match status" value="1"/>
</dbReference>
<protein>
    <recommendedName>
        <fullName evidence="2">Enolase N-terminal domain-containing protein</fullName>
    </recommendedName>
</protein>
<keyword evidence="1" id="KW-1133">Transmembrane helix</keyword>
<dbReference type="PANTHER" id="PTHR11902">
    <property type="entry name" value="ENOLASE"/>
    <property type="match status" value="1"/>
</dbReference>
<evidence type="ECO:0000313" key="4">
    <source>
        <dbReference type="Proteomes" id="UP001180020"/>
    </source>
</evidence>
<dbReference type="PANTHER" id="PTHR11902:SF42">
    <property type="entry name" value="ENOLASE 1, CHLOROPLASTIC"/>
    <property type="match status" value="1"/>
</dbReference>
<dbReference type="GO" id="GO:0006096">
    <property type="term" value="P:glycolytic process"/>
    <property type="evidence" value="ECO:0007669"/>
    <property type="project" value="InterPro"/>
</dbReference>
<accession>A0AAV9EX06</accession>
<evidence type="ECO:0000259" key="2">
    <source>
        <dbReference type="SMART" id="SM01193"/>
    </source>
</evidence>
<keyword evidence="1" id="KW-0812">Transmembrane</keyword>
<dbReference type="Gene3D" id="3.20.20.120">
    <property type="entry name" value="Enolase-like C-terminal domain"/>
    <property type="match status" value="1"/>
</dbReference>
<dbReference type="GO" id="GO:0004634">
    <property type="term" value="F:phosphopyruvate hydratase activity"/>
    <property type="evidence" value="ECO:0007669"/>
    <property type="project" value="InterPro"/>
</dbReference>
<gene>
    <name evidence="3" type="ORF">QJS10_CPB04g01451</name>
</gene>
<keyword evidence="1" id="KW-0472">Membrane</keyword>
<evidence type="ECO:0000256" key="1">
    <source>
        <dbReference type="SAM" id="Phobius"/>
    </source>
</evidence>
<dbReference type="InterPro" id="IPR000941">
    <property type="entry name" value="Enolase"/>
</dbReference>
<dbReference type="EMBL" id="JAUJYO010000004">
    <property type="protein sequence ID" value="KAK1318261.1"/>
    <property type="molecule type" value="Genomic_DNA"/>
</dbReference>
<reference evidence="3" key="1">
    <citation type="journal article" date="2023" name="Nat. Commun.">
        <title>Diploid and tetraploid genomes of Acorus and the evolution of monocots.</title>
        <authorList>
            <person name="Ma L."/>
            <person name="Liu K.W."/>
            <person name="Li Z."/>
            <person name="Hsiao Y.Y."/>
            <person name="Qi Y."/>
            <person name="Fu T."/>
            <person name="Tang G.D."/>
            <person name="Zhang D."/>
            <person name="Sun W.H."/>
            <person name="Liu D.K."/>
            <person name="Li Y."/>
            <person name="Chen G.Z."/>
            <person name="Liu X.D."/>
            <person name="Liao X.Y."/>
            <person name="Jiang Y.T."/>
            <person name="Yu X."/>
            <person name="Hao Y."/>
            <person name="Huang J."/>
            <person name="Zhao X.W."/>
            <person name="Ke S."/>
            <person name="Chen Y.Y."/>
            <person name="Wu W.L."/>
            <person name="Hsu J.L."/>
            <person name="Lin Y.F."/>
            <person name="Huang M.D."/>
            <person name="Li C.Y."/>
            <person name="Huang L."/>
            <person name="Wang Z.W."/>
            <person name="Zhao X."/>
            <person name="Zhong W.Y."/>
            <person name="Peng D.H."/>
            <person name="Ahmad S."/>
            <person name="Lan S."/>
            <person name="Zhang J.S."/>
            <person name="Tsai W.C."/>
            <person name="Van de Peer Y."/>
            <person name="Liu Z.J."/>
        </authorList>
    </citation>
    <scope>NUCLEOTIDE SEQUENCE</scope>
    <source>
        <strain evidence="3">CP</strain>
    </source>
</reference>
<dbReference type="GO" id="GO:0000015">
    <property type="term" value="C:phosphopyruvate hydratase complex"/>
    <property type="evidence" value="ECO:0007669"/>
    <property type="project" value="InterPro"/>
</dbReference>
<organism evidence="3 4">
    <name type="scientific">Acorus calamus</name>
    <name type="common">Sweet flag</name>
    <dbReference type="NCBI Taxonomy" id="4465"/>
    <lineage>
        <taxon>Eukaryota</taxon>
        <taxon>Viridiplantae</taxon>
        <taxon>Streptophyta</taxon>
        <taxon>Embryophyta</taxon>
        <taxon>Tracheophyta</taxon>
        <taxon>Spermatophyta</taxon>
        <taxon>Magnoliopsida</taxon>
        <taxon>Liliopsida</taxon>
        <taxon>Acoraceae</taxon>
        <taxon>Acorus</taxon>
    </lineage>
</organism>
<dbReference type="InterPro" id="IPR036849">
    <property type="entry name" value="Enolase-like_C_sf"/>
</dbReference>
<sequence>MSRNQADVDAIMLDLDGTPNKSKFGIAIVGVSLSVCRAGAGAKGVPLYKHIQELFGTIELLMPVPAFIVINGGIAMLAIIWPCKSL</sequence>
<dbReference type="AlphaFoldDB" id="A0AAV9EX06"/>
<dbReference type="Pfam" id="PF03952">
    <property type="entry name" value="Enolase_N"/>
    <property type="match status" value="1"/>
</dbReference>
<dbReference type="InterPro" id="IPR029017">
    <property type="entry name" value="Enolase-like_N"/>
</dbReference>
<dbReference type="SUPFAM" id="SSF54826">
    <property type="entry name" value="Enolase N-terminal domain-like"/>
    <property type="match status" value="1"/>
</dbReference>